<evidence type="ECO:0000313" key="1">
    <source>
        <dbReference type="EMBL" id="ERN41610.1"/>
    </source>
</evidence>
<evidence type="ECO:0000313" key="2">
    <source>
        <dbReference type="Proteomes" id="UP000016960"/>
    </source>
</evidence>
<dbReference type="Proteomes" id="UP000016960">
    <property type="component" value="Unassembled WGS sequence"/>
</dbReference>
<comment type="caution">
    <text evidence="1">The sequence shown here is derived from an EMBL/GenBank/DDBJ whole genome shotgun (WGS) entry which is preliminary data.</text>
</comment>
<gene>
    <name evidence="1" type="ORF">KR51_00018320</name>
</gene>
<protein>
    <submittedName>
        <fullName evidence="1">Uncharacterized protein</fullName>
    </submittedName>
</protein>
<dbReference type="AlphaFoldDB" id="U5DPK2"/>
<sequence>MLTVLVSFDIQDWPFFLSNILPFLSSDSLRASGALVSDQHCLTLSAADVMVNAVDFFKFPATPLASKTLGFRSFSSVSVSVEEFF</sequence>
<name>U5DPK2_9CHRO</name>
<keyword evidence="2" id="KW-1185">Reference proteome</keyword>
<dbReference type="InParanoid" id="U5DPK2"/>
<dbReference type="EMBL" id="ASSJ01000047">
    <property type="protein sequence ID" value="ERN41610.1"/>
    <property type="molecule type" value="Genomic_DNA"/>
</dbReference>
<reference evidence="1 2" key="1">
    <citation type="submission" date="2013-05" db="EMBL/GenBank/DDBJ databases">
        <title>Draft genome sequence of Rubidibacter lacunae KORDI 51-2.</title>
        <authorList>
            <person name="Choi D.H."/>
            <person name="Noh J.H."/>
            <person name="Kwon K.-K."/>
            <person name="Lee J.-H."/>
            <person name="Ryu J.-Y."/>
        </authorList>
    </citation>
    <scope>NUCLEOTIDE SEQUENCE [LARGE SCALE GENOMIC DNA]</scope>
    <source>
        <strain evidence="1 2">KORDI 51-2</strain>
    </source>
</reference>
<accession>U5DPK2</accession>
<dbReference type="STRING" id="582515.KR51_00018320"/>
<proteinExistence type="predicted"/>
<organism evidence="1 2">
    <name type="scientific">Rubidibacter lacunae KORDI 51-2</name>
    <dbReference type="NCBI Taxonomy" id="582515"/>
    <lineage>
        <taxon>Bacteria</taxon>
        <taxon>Bacillati</taxon>
        <taxon>Cyanobacteriota</taxon>
        <taxon>Cyanophyceae</taxon>
        <taxon>Oscillatoriophycideae</taxon>
        <taxon>Chroococcales</taxon>
        <taxon>Aphanothecaceae</taxon>
        <taxon>Rubidibacter</taxon>
    </lineage>
</organism>